<dbReference type="EMBL" id="CADCVS010000061">
    <property type="protein sequence ID" value="CAA9474008.1"/>
    <property type="molecule type" value="Genomic_DNA"/>
</dbReference>
<feature type="transmembrane region" description="Helical" evidence="1">
    <location>
        <begin position="122"/>
        <end position="140"/>
    </location>
</feature>
<feature type="transmembrane region" description="Helical" evidence="1">
    <location>
        <begin position="79"/>
        <end position="102"/>
    </location>
</feature>
<accession>A0A6J4RR15</accession>
<protein>
    <submittedName>
        <fullName evidence="2">Uncharacterized protein</fullName>
    </submittedName>
</protein>
<keyword evidence="1" id="KW-1133">Transmembrane helix</keyword>
<gene>
    <name evidence="2" type="ORF">AVDCRST_MAG30-318</name>
</gene>
<organism evidence="2">
    <name type="scientific">uncultured Solirubrobacteraceae bacterium</name>
    <dbReference type="NCBI Taxonomy" id="1162706"/>
    <lineage>
        <taxon>Bacteria</taxon>
        <taxon>Bacillati</taxon>
        <taxon>Actinomycetota</taxon>
        <taxon>Thermoleophilia</taxon>
        <taxon>Solirubrobacterales</taxon>
        <taxon>Solirubrobacteraceae</taxon>
        <taxon>environmental samples</taxon>
    </lineage>
</organism>
<evidence type="ECO:0000256" key="1">
    <source>
        <dbReference type="SAM" id="Phobius"/>
    </source>
</evidence>
<keyword evidence="1" id="KW-0812">Transmembrane</keyword>
<keyword evidence="1" id="KW-0472">Membrane</keyword>
<name>A0A6J4RR15_9ACTN</name>
<proteinExistence type="predicted"/>
<dbReference type="AlphaFoldDB" id="A0A6J4RR15"/>
<reference evidence="2" key="1">
    <citation type="submission" date="2020-02" db="EMBL/GenBank/DDBJ databases">
        <authorList>
            <person name="Meier V. D."/>
        </authorList>
    </citation>
    <scope>NUCLEOTIDE SEQUENCE</scope>
    <source>
        <strain evidence="2">AVDCRST_MAG30</strain>
    </source>
</reference>
<feature type="transmembrane region" description="Helical" evidence="1">
    <location>
        <begin position="50"/>
        <end position="67"/>
    </location>
</feature>
<sequence>MATSPLRAGAIRVVALLTATLLLALLLLLAFDPEVQTISAAELADRRDDARAFLIGDYVFVLLYAVLSPIAIWRFARALPAVVFLAAAGIVDATENTLLLSATGSVDEGAVEAAHALALPKFALFAVGAVLALIVHFRAVRTLRRGESR</sequence>
<evidence type="ECO:0000313" key="2">
    <source>
        <dbReference type="EMBL" id="CAA9474008.1"/>
    </source>
</evidence>